<evidence type="ECO:0008006" key="4">
    <source>
        <dbReference type="Google" id="ProtNLM"/>
    </source>
</evidence>
<keyword evidence="1" id="KW-1133">Transmembrane helix</keyword>
<evidence type="ECO:0000313" key="2">
    <source>
        <dbReference type="EMBL" id="MFC6089551.1"/>
    </source>
</evidence>
<dbReference type="EMBL" id="JBHSQO010000007">
    <property type="protein sequence ID" value="MFC6089551.1"/>
    <property type="molecule type" value="Genomic_DNA"/>
</dbReference>
<sequence>MAADGAVAAGDVITAPPISLDAPVGIVAVGFGVVGLVAGLLRRRKAALVTAASVVVVVVEESEPRAATGV</sequence>
<feature type="transmembrane region" description="Helical" evidence="1">
    <location>
        <begin position="22"/>
        <end position="41"/>
    </location>
</feature>
<dbReference type="RefSeq" id="WP_380634814.1">
    <property type="nucleotide sequence ID" value="NZ_JBHSQO010000007.1"/>
</dbReference>
<protein>
    <recommendedName>
        <fullName evidence="4">Secreted protein with PEP-CTERM sorting signal</fullName>
    </recommendedName>
</protein>
<dbReference type="Proteomes" id="UP001596220">
    <property type="component" value="Unassembled WGS sequence"/>
</dbReference>
<keyword evidence="3" id="KW-1185">Reference proteome</keyword>
<evidence type="ECO:0000313" key="3">
    <source>
        <dbReference type="Proteomes" id="UP001596220"/>
    </source>
</evidence>
<keyword evidence="1" id="KW-0472">Membrane</keyword>
<keyword evidence="1" id="KW-0812">Transmembrane</keyword>
<accession>A0ABW1P231</accession>
<gene>
    <name evidence="2" type="ORF">ACFP3R_09740</name>
</gene>
<proteinExistence type="predicted"/>
<reference evidence="3" key="1">
    <citation type="journal article" date="2019" name="Int. J. Syst. Evol. Microbiol.">
        <title>The Global Catalogue of Microorganisms (GCM) 10K type strain sequencing project: providing services to taxonomists for standard genome sequencing and annotation.</title>
        <authorList>
            <consortium name="The Broad Institute Genomics Platform"/>
            <consortium name="The Broad Institute Genome Sequencing Center for Infectious Disease"/>
            <person name="Wu L."/>
            <person name="Ma J."/>
        </authorList>
    </citation>
    <scope>NUCLEOTIDE SEQUENCE [LARGE SCALE GENOMIC DNA]</scope>
    <source>
        <strain evidence="3">CGMCC 4.7246</strain>
    </source>
</reference>
<evidence type="ECO:0000256" key="1">
    <source>
        <dbReference type="SAM" id="Phobius"/>
    </source>
</evidence>
<name>A0ABW1P231_9PSEU</name>
<comment type="caution">
    <text evidence="2">The sequence shown here is derived from an EMBL/GenBank/DDBJ whole genome shotgun (WGS) entry which is preliminary data.</text>
</comment>
<organism evidence="2 3">
    <name type="scientific">Saccharothrix lopnurensis</name>
    <dbReference type="NCBI Taxonomy" id="1670621"/>
    <lineage>
        <taxon>Bacteria</taxon>
        <taxon>Bacillati</taxon>
        <taxon>Actinomycetota</taxon>
        <taxon>Actinomycetes</taxon>
        <taxon>Pseudonocardiales</taxon>
        <taxon>Pseudonocardiaceae</taxon>
        <taxon>Saccharothrix</taxon>
    </lineage>
</organism>